<sequence>MFSHGRSCLISPKICVISTTLRSPISLITSLRVSSFPFLFTLISNFYTYSMSLYSV</sequence>
<keyword evidence="2" id="KW-1185">Reference proteome</keyword>
<reference evidence="2" key="1">
    <citation type="journal article" date="2017" name="Nature">
        <title>The sunflower genome provides insights into oil metabolism, flowering and Asterid evolution.</title>
        <authorList>
            <person name="Badouin H."/>
            <person name="Gouzy J."/>
            <person name="Grassa C.J."/>
            <person name="Murat F."/>
            <person name="Staton S.E."/>
            <person name="Cottret L."/>
            <person name="Lelandais-Briere C."/>
            <person name="Owens G.L."/>
            <person name="Carrere S."/>
            <person name="Mayjonade B."/>
            <person name="Legrand L."/>
            <person name="Gill N."/>
            <person name="Kane N.C."/>
            <person name="Bowers J.E."/>
            <person name="Hubner S."/>
            <person name="Bellec A."/>
            <person name="Berard A."/>
            <person name="Berges H."/>
            <person name="Blanchet N."/>
            <person name="Boniface M.C."/>
            <person name="Brunel D."/>
            <person name="Catrice O."/>
            <person name="Chaidir N."/>
            <person name="Claudel C."/>
            <person name="Donnadieu C."/>
            <person name="Faraut T."/>
            <person name="Fievet G."/>
            <person name="Helmstetter N."/>
            <person name="King M."/>
            <person name="Knapp S.J."/>
            <person name="Lai Z."/>
            <person name="Le Paslier M.C."/>
            <person name="Lippi Y."/>
            <person name="Lorenzon L."/>
            <person name="Mandel J.R."/>
            <person name="Marage G."/>
            <person name="Marchand G."/>
            <person name="Marquand E."/>
            <person name="Bret-Mestries E."/>
            <person name="Morien E."/>
            <person name="Nambeesan S."/>
            <person name="Nguyen T."/>
            <person name="Pegot-Espagnet P."/>
            <person name="Pouilly N."/>
            <person name="Raftis F."/>
            <person name="Sallet E."/>
            <person name="Schiex T."/>
            <person name="Thomas J."/>
            <person name="Vandecasteele C."/>
            <person name="Vares D."/>
            <person name="Vear F."/>
            <person name="Vautrin S."/>
            <person name="Crespi M."/>
            <person name="Mangin B."/>
            <person name="Burke J.M."/>
            <person name="Salse J."/>
            <person name="Munos S."/>
            <person name="Vincourt P."/>
            <person name="Rieseberg L.H."/>
            <person name="Langlade N.B."/>
        </authorList>
    </citation>
    <scope>NUCLEOTIDE SEQUENCE [LARGE SCALE GENOMIC DNA]</scope>
    <source>
        <strain evidence="2">cv. SF193</strain>
    </source>
</reference>
<gene>
    <name evidence="1" type="ORF">HannXRQ_Chr12g0379391</name>
</gene>
<evidence type="ECO:0000313" key="1">
    <source>
        <dbReference type="EMBL" id="OTG05955.1"/>
    </source>
</evidence>
<dbReference type="Proteomes" id="UP000215914">
    <property type="component" value="Chromosome 12"/>
</dbReference>
<dbReference type="AlphaFoldDB" id="A0A251T4B1"/>
<protein>
    <submittedName>
        <fullName evidence="1">Uncharacterized protein</fullName>
    </submittedName>
</protein>
<organism evidence="1 2">
    <name type="scientific">Helianthus annuus</name>
    <name type="common">Common sunflower</name>
    <dbReference type="NCBI Taxonomy" id="4232"/>
    <lineage>
        <taxon>Eukaryota</taxon>
        <taxon>Viridiplantae</taxon>
        <taxon>Streptophyta</taxon>
        <taxon>Embryophyta</taxon>
        <taxon>Tracheophyta</taxon>
        <taxon>Spermatophyta</taxon>
        <taxon>Magnoliopsida</taxon>
        <taxon>eudicotyledons</taxon>
        <taxon>Gunneridae</taxon>
        <taxon>Pentapetalae</taxon>
        <taxon>asterids</taxon>
        <taxon>campanulids</taxon>
        <taxon>Asterales</taxon>
        <taxon>Asteraceae</taxon>
        <taxon>Asteroideae</taxon>
        <taxon>Heliantheae alliance</taxon>
        <taxon>Heliantheae</taxon>
        <taxon>Helianthus</taxon>
    </lineage>
</organism>
<evidence type="ECO:0000313" key="2">
    <source>
        <dbReference type="Proteomes" id="UP000215914"/>
    </source>
</evidence>
<proteinExistence type="predicted"/>
<name>A0A251T4B1_HELAN</name>
<dbReference type="InParanoid" id="A0A251T4B1"/>
<dbReference type="EMBL" id="CM007901">
    <property type="protein sequence ID" value="OTG05955.1"/>
    <property type="molecule type" value="Genomic_DNA"/>
</dbReference>
<accession>A0A251T4B1</accession>